<dbReference type="OrthoDB" id="10650703at2759"/>
<sequence length="240" mass="25871">MPLLPVIPSTNPAIESTESVNHECGKKDNSTPALQSYEIVPYIFAWDTRPPPDEIERGPCFHCWSYICFGQRDPNINPDENVAQPPAQLDPSGHDLARTNLRSLGPLDRLSVWLHLRKPPPPPPTAASPSTNIQSTSSPHTDLYASTPLANQPPPSNAITSRVDTTEVLVHPSTISSRTLSPPAPAPAPADLNTDADDARSEAESNPWLPTNAGRVDPTSASASTGYMGQLHPDNPWSDD</sequence>
<dbReference type="AlphaFoldDB" id="A0A0C9T8W9"/>
<dbReference type="Proteomes" id="UP000053647">
    <property type="component" value="Unassembled WGS sequence"/>
</dbReference>
<evidence type="ECO:0000313" key="2">
    <source>
        <dbReference type="EMBL" id="KIJ04657.1"/>
    </source>
</evidence>
<name>A0A0C9T8W9_PAXIN</name>
<keyword evidence="3" id="KW-1185">Reference proteome</keyword>
<dbReference type="HOGENOM" id="CLU_1156711_0_0_1"/>
<reference evidence="2 3" key="1">
    <citation type="submission" date="2014-06" db="EMBL/GenBank/DDBJ databases">
        <authorList>
            <consortium name="DOE Joint Genome Institute"/>
            <person name="Kuo A."/>
            <person name="Kohler A."/>
            <person name="Nagy L.G."/>
            <person name="Floudas D."/>
            <person name="Copeland A."/>
            <person name="Barry K.W."/>
            <person name="Cichocki N."/>
            <person name="Veneault-Fourrey C."/>
            <person name="LaButti K."/>
            <person name="Lindquist E.A."/>
            <person name="Lipzen A."/>
            <person name="Lundell T."/>
            <person name="Morin E."/>
            <person name="Murat C."/>
            <person name="Sun H."/>
            <person name="Tunlid A."/>
            <person name="Henrissat B."/>
            <person name="Grigoriev I.V."/>
            <person name="Hibbett D.S."/>
            <person name="Martin F."/>
            <person name="Nordberg H.P."/>
            <person name="Cantor M.N."/>
            <person name="Hua S.X."/>
        </authorList>
    </citation>
    <scope>NUCLEOTIDE SEQUENCE [LARGE SCALE GENOMIC DNA]</scope>
    <source>
        <strain evidence="2 3">ATCC 200175</strain>
    </source>
</reference>
<evidence type="ECO:0000256" key="1">
    <source>
        <dbReference type="SAM" id="MobiDB-lite"/>
    </source>
</evidence>
<evidence type="ECO:0000313" key="3">
    <source>
        <dbReference type="Proteomes" id="UP000053647"/>
    </source>
</evidence>
<dbReference type="EMBL" id="KN821626">
    <property type="protein sequence ID" value="KIJ04657.1"/>
    <property type="molecule type" value="Genomic_DNA"/>
</dbReference>
<feature type="region of interest" description="Disordered" evidence="1">
    <location>
        <begin position="171"/>
        <end position="240"/>
    </location>
</feature>
<proteinExistence type="predicted"/>
<accession>A0A0C9T8W9</accession>
<gene>
    <name evidence="2" type="ORF">PAXINDRAFT_22046</name>
</gene>
<organism evidence="2 3">
    <name type="scientific">Paxillus involutus ATCC 200175</name>
    <dbReference type="NCBI Taxonomy" id="664439"/>
    <lineage>
        <taxon>Eukaryota</taxon>
        <taxon>Fungi</taxon>
        <taxon>Dikarya</taxon>
        <taxon>Basidiomycota</taxon>
        <taxon>Agaricomycotina</taxon>
        <taxon>Agaricomycetes</taxon>
        <taxon>Agaricomycetidae</taxon>
        <taxon>Boletales</taxon>
        <taxon>Paxilineae</taxon>
        <taxon>Paxillaceae</taxon>
        <taxon>Paxillus</taxon>
    </lineage>
</organism>
<reference evidence="3" key="2">
    <citation type="submission" date="2015-01" db="EMBL/GenBank/DDBJ databases">
        <title>Evolutionary Origins and Diversification of the Mycorrhizal Mutualists.</title>
        <authorList>
            <consortium name="DOE Joint Genome Institute"/>
            <consortium name="Mycorrhizal Genomics Consortium"/>
            <person name="Kohler A."/>
            <person name="Kuo A."/>
            <person name="Nagy L.G."/>
            <person name="Floudas D."/>
            <person name="Copeland A."/>
            <person name="Barry K.W."/>
            <person name="Cichocki N."/>
            <person name="Veneault-Fourrey C."/>
            <person name="LaButti K."/>
            <person name="Lindquist E.A."/>
            <person name="Lipzen A."/>
            <person name="Lundell T."/>
            <person name="Morin E."/>
            <person name="Murat C."/>
            <person name="Riley R."/>
            <person name="Ohm R."/>
            <person name="Sun H."/>
            <person name="Tunlid A."/>
            <person name="Henrissat B."/>
            <person name="Grigoriev I.V."/>
            <person name="Hibbett D.S."/>
            <person name="Martin F."/>
        </authorList>
    </citation>
    <scope>NUCLEOTIDE SEQUENCE [LARGE SCALE GENOMIC DNA]</scope>
    <source>
        <strain evidence="3">ATCC 200175</strain>
    </source>
</reference>
<protein>
    <submittedName>
        <fullName evidence="2">Uncharacterized protein</fullName>
    </submittedName>
</protein>
<feature type="region of interest" description="Disordered" evidence="1">
    <location>
        <begin position="114"/>
        <end position="159"/>
    </location>
</feature>